<dbReference type="SUPFAM" id="SSF52540">
    <property type="entry name" value="P-loop containing nucleoside triphosphate hydrolases"/>
    <property type="match status" value="1"/>
</dbReference>
<evidence type="ECO:0000259" key="4">
    <source>
        <dbReference type="PROSITE" id="PS50936"/>
    </source>
</evidence>
<dbReference type="CDD" id="cd01854">
    <property type="entry name" value="YjeQ_EngC"/>
    <property type="match status" value="1"/>
</dbReference>
<dbReference type="Gene3D" id="3.40.50.300">
    <property type="entry name" value="P-loop containing nucleotide triphosphate hydrolases"/>
    <property type="match status" value="1"/>
</dbReference>
<dbReference type="InterPro" id="IPR010914">
    <property type="entry name" value="RsgA_GTPase_dom"/>
</dbReference>
<dbReference type="SUPFAM" id="SSF50249">
    <property type="entry name" value="Nucleic acid-binding proteins"/>
    <property type="match status" value="1"/>
</dbReference>
<dbReference type="InterPro" id="IPR004881">
    <property type="entry name" value="Ribosome_biogen_GTPase_RsgA"/>
</dbReference>
<evidence type="ECO:0000256" key="3">
    <source>
        <dbReference type="SAM" id="MobiDB-lite"/>
    </source>
</evidence>
<sequence>MVMLLQQDGRGNSACGLGRLAGHLDQPWIPLWACGEWHYGGGCAVARVCVGGYEMRQPSVGPSLYMPEAADERVTRDISITRWQSWVAAARQMSEAADVVAAEDAHRRAEGEAGDHVTGGLGDGDGTARLRHDRLQEATVDPVVRTELPQAADEEVIEVSSAPQADFPTFAKEIGVHLGRQKTRAHRDALIPAPLSTSRSTEMPLLPLPPASTATLPRLHLRLPLPHSLHLPRRATPRHPRLLLPAPAAGTPPPPSPDALLPTQATGLVAASQANYMRVIVASTAPGLEQHRGADLLCVVRALLKKIRRRVLVGDRVLVGAVDWAGRRGMIEDVFERRTEVADPPVANVDRIVVLFSMDQPQPEPATLTRFLVDAESAGIPFLLVFNKVELVDQQTISYWRDRLKSWGYDPLFLSVNQNSGLDALEEMLEGQTTVVVGPSGVGKSSLINALRCNQNISEEDPIHQLVEQNSKWFGEQRVGTVSKKSGKGKHTTRHVSLLPIVDGGFLADTPGFNQPSLMKLTKQGLAETFPEIRRMLEENEPSHCLFNDCAHIGERGCVVKSDWERYPYYLQLLDEIKIRESFQLRTFGTKREGDVRYKTGTMGVKQAEPRLQLKKHRRVSRKKMNQSILDDIDAEMDDPDDDYEFGVSRRAGKR</sequence>
<feature type="domain" description="CP-type G" evidence="5">
    <location>
        <begin position="338"/>
        <end position="516"/>
    </location>
</feature>
<reference evidence="6" key="1">
    <citation type="submission" date="2023-07" db="EMBL/GenBank/DDBJ databases">
        <title>A chromosome-level genome assembly of Lolium multiflorum.</title>
        <authorList>
            <person name="Chen Y."/>
            <person name="Copetti D."/>
            <person name="Kolliker R."/>
            <person name="Studer B."/>
        </authorList>
    </citation>
    <scope>NUCLEOTIDE SEQUENCE</scope>
    <source>
        <strain evidence="6">02402/16</strain>
        <tissue evidence="6">Leaf</tissue>
    </source>
</reference>
<dbReference type="InterPro" id="IPR027417">
    <property type="entry name" value="P-loop_NTPase"/>
</dbReference>
<dbReference type="PANTHER" id="PTHR32120">
    <property type="entry name" value="SMALL RIBOSOMAL SUBUNIT BIOGENESIS GTPASE RSGA"/>
    <property type="match status" value="1"/>
</dbReference>
<protein>
    <recommendedName>
        <fullName evidence="8">Ribosome biogenesis GTPase RsgA</fullName>
    </recommendedName>
</protein>
<feature type="compositionally biased region" description="Acidic residues" evidence="3">
    <location>
        <begin position="631"/>
        <end position="645"/>
    </location>
</feature>
<evidence type="ECO:0008006" key="8">
    <source>
        <dbReference type="Google" id="ProtNLM"/>
    </source>
</evidence>
<feature type="region of interest" description="Disordered" evidence="3">
    <location>
        <begin position="631"/>
        <end position="655"/>
    </location>
</feature>
<dbReference type="GO" id="GO:0005525">
    <property type="term" value="F:GTP binding"/>
    <property type="evidence" value="ECO:0007669"/>
    <property type="project" value="UniProtKB-KW"/>
</dbReference>
<dbReference type="AlphaFoldDB" id="A0AAD8WY05"/>
<dbReference type="EMBL" id="JAUUTY010000002">
    <property type="protein sequence ID" value="KAK1682711.1"/>
    <property type="molecule type" value="Genomic_DNA"/>
</dbReference>
<feature type="domain" description="EngC GTPase" evidence="4">
    <location>
        <begin position="347"/>
        <end position="514"/>
    </location>
</feature>
<dbReference type="PROSITE" id="PS51721">
    <property type="entry name" value="G_CP"/>
    <property type="match status" value="1"/>
</dbReference>
<comment type="caution">
    <text evidence="6">The sequence shown here is derived from an EMBL/GenBank/DDBJ whole genome shotgun (WGS) entry which is preliminary data.</text>
</comment>
<organism evidence="6 7">
    <name type="scientific">Lolium multiflorum</name>
    <name type="common">Italian ryegrass</name>
    <name type="synonym">Lolium perenne subsp. multiflorum</name>
    <dbReference type="NCBI Taxonomy" id="4521"/>
    <lineage>
        <taxon>Eukaryota</taxon>
        <taxon>Viridiplantae</taxon>
        <taxon>Streptophyta</taxon>
        <taxon>Embryophyta</taxon>
        <taxon>Tracheophyta</taxon>
        <taxon>Spermatophyta</taxon>
        <taxon>Magnoliopsida</taxon>
        <taxon>Liliopsida</taxon>
        <taxon>Poales</taxon>
        <taxon>Poaceae</taxon>
        <taxon>BOP clade</taxon>
        <taxon>Pooideae</taxon>
        <taxon>Poodae</taxon>
        <taxon>Poeae</taxon>
        <taxon>Poeae Chloroplast Group 2 (Poeae type)</taxon>
        <taxon>Loliodinae</taxon>
        <taxon>Loliinae</taxon>
        <taxon>Lolium</taxon>
    </lineage>
</organism>
<dbReference type="InterPro" id="IPR030378">
    <property type="entry name" value="G_CP_dom"/>
</dbReference>
<name>A0AAD8WY05_LOLMU</name>
<accession>A0AAD8WY05</accession>
<dbReference type="InterPro" id="IPR012340">
    <property type="entry name" value="NA-bd_OB-fold"/>
</dbReference>
<dbReference type="HAMAP" id="MF_01820">
    <property type="entry name" value="GTPase_RsgA"/>
    <property type="match status" value="1"/>
</dbReference>
<evidence type="ECO:0000259" key="5">
    <source>
        <dbReference type="PROSITE" id="PS51721"/>
    </source>
</evidence>
<evidence type="ECO:0000256" key="2">
    <source>
        <dbReference type="ARBA" id="ARBA00023134"/>
    </source>
</evidence>
<dbReference type="Gene3D" id="2.40.50.140">
    <property type="entry name" value="Nucleic acid-binding proteins"/>
    <property type="match status" value="1"/>
</dbReference>
<dbReference type="PROSITE" id="PS50936">
    <property type="entry name" value="ENGC_GTPASE"/>
    <property type="match status" value="1"/>
</dbReference>
<keyword evidence="2" id="KW-0342">GTP-binding</keyword>
<evidence type="ECO:0000313" key="6">
    <source>
        <dbReference type="EMBL" id="KAK1682711.1"/>
    </source>
</evidence>
<gene>
    <name evidence="6" type="ORF">QYE76_043559</name>
</gene>
<evidence type="ECO:0000256" key="1">
    <source>
        <dbReference type="ARBA" id="ARBA00022741"/>
    </source>
</evidence>
<dbReference type="NCBIfam" id="TIGR00157">
    <property type="entry name" value="ribosome small subunit-dependent GTPase A"/>
    <property type="match status" value="1"/>
</dbReference>
<dbReference type="PANTHER" id="PTHR32120:SF11">
    <property type="entry name" value="SMALL RIBOSOMAL SUBUNIT BIOGENESIS GTPASE RSGA 1, MITOCHONDRIAL-RELATED"/>
    <property type="match status" value="1"/>
</dbReference>
<feature type="region of interest" description="Disordered" evidence="3">
    <location>
        <begin position="107"/>
        <end position="128"/>
    </location>
</feature>
<keyword evidence="7" id="KW-1185">Reference proteome</keyword>
<dbReference type="Proteomes" id="UP001231189">
    <property type="component" value="Unassembled WGS sequence"/>
</dbReference>
<dbReference type="Pfam" id="PF03193">
    <property type="entry name" value="RsgA_GTPase"/>
    <property type="match status" value="1"/>
</dbReference>
<proteinExistence type="inferred from homology"/>
<keyword evidence="1" id="KW-0547">Nucleotide-binding</keyword>
<evidence type="ECO:0000313" key="7">
    <source>
        <dbReference type="Proteomes" id="UP001231189"/>
    </source>
</evidence>
<dbReference type="GO" id="GO:0003924">
    <property type="term" value="F:GTPase activity"/>
    <property type="evidence" value="ECO:0007669"/>
    <property type="project" value="InterPro"/>
</dbReference>
<dbReference type="Gene3D" id="1.10.40.50">
    <property type="entry name" value="Probable gtpase engc, domain 3"/>
    <property type="match status" value="1"/>
</dbReference>